<evidence type="ECO:0000256" key="1">
    <source>
        <dbReference type="SAM" id="Coils"/>
    </source>
</evidence>
<feature type="coiled-coil region" evidence="1">
    <location>
        <begin position="46"/>
        <end position="73"/>
    </location>
</feature>
<keyword evidence="1" id="KW-0175">Coiled coil</keyword>
<sequence length="377" mass="41201">MEVSLNKDVLLRLQEVWSEIGLDETERVRRTEALREQIIRVYVDALESTADERDALESELDSAEALFLELQSEVVAAQRSAPPAWLPADVLGNRRAVAGLAVERSWEPVPANLTAELSSTFGAGGIGHTAMPDTSVSCTLLPEQSLQHGTEAMDRGPPNKSIGREVQDDEHSGRTGDTSGRQGTLLQCLEQVSQQIAALEAQKRLFVERLGELQKRILTLWVDELGEVVDDLAEEYRDALVITGGCRNRNAQSYLSTGGNLSPSHAGNFTQITTIASDLGNPLRKISIRNYGSRIRSLEAKITELLELRQQRVETIASLLVSMKSLLRRLCITAPEEAESEVDRLAITFDGSQEPLGASLVVHRCINRAGSLLGAGN</sequence>
<feature type="region of interest" description="Disordered" evidence="2">
    <location>
        <begin position="148"/>
        <end position="182"/>
    </location>
</feature>
<dbReference type="OrthoDB" id="11511at2763"/>
<reference evidence="3 4" key="1">
    <citation type="journal article" date="2020" name="J. Phycol.">
        <title>Comparative genome analysis reveals Cyanidiococcus gen. nov., a new extremophilic red algal genus sister to Cyanidioschyzon (Cyanidioschyzonaceae, Rhodophyta).</title>
        <authorList>
            <person name="Liu S.-L."/>
            <person name="Chiang Y.-R."/>
            <person name="Yoon H.S."/>
            <person name="Fu H.-Y."/>
        </authorList>
    </citation>
    <scope>NUCLEOTIDE SEQUENCE [LARGE SCALE GENOMIC DNA]</scope>
    <source>
        <strain evidence="3 4">THAL066</strain>
    </source>
</reference>
<gene>
    <name evidence="3" type="ORF">F1559_002103</name>
</gene>
<accession>A0A7J7IMF3</accession>
<keyword evidence="4" id="KW-1185">Reference proteome</keyword>
<name>A0A7J7IMF3_9RHOD</name>
<evidence type="ECO:0000256" key="2">
    <source>
        <dbReference type="SAM" id="MobiDB-lite"/>
    </source>
</evidence>
<dbReference type="EMBL" id="VWRR01000005">
    <property type="protein sequence ID" value="KAF6003824.1"/>
    <property type="molecule type" value="Genomic_DNA"/>
</dbReference>
<dbReference type="AlphaFoldDB" id="A0A7J7IMF3"/>
<feature type="coiled-coil region" evidence="1">
    <location>
        <begin position="189"/>
        <end position="216"/>
    </location>
</feature>
<protein>
    <submittedName>
        <fullName evidence="3">Uncharacterized protein</fullName>
    </submittedName>
</protein>
<proteinExistence type="predicted"/>
<dbReference type="Proteomes" id="UP000530660">
    <property type="component" value="Unassembled WGS sequence"/>
</dbReference>
<organism evidence="3 4">
    <name type="scientific">Cyanidiococcus yangmingshanensis</name>
    <dbReference type="NCBI Taxonomy" id="2690220"/>
    <lineage>
        <taxon>Eukaryota</taxon>
        <taxon>Rhodophyta</taxon>
        <taxon>Bangiophyceae</taxon>
        <taxon>Cyanidiales</taxon>
        <taxon>Cyanidiaceae</taxon>
        <taxon>Cyanidiococcus</taxon>
    </lineage>
</organism>
<comment type="caution">
    <text evidence="3">The sequence shown here is derived from an EMBL/GenBank/DDBJ whole genome shotgun (WGS) entry which is preliminary data.</text>
</comment>
<evidence type="ECO:0000313" key="4">
    <source>
        <dbReference type="Proteomes" id="UP000530660"/>
    </source>
</evidence>
<evidence type="ECO:0000313" key="3">
    <source>
        <dbReference type="EMBL" id="KAF6003824.1"/>
    </source>
</evidence>
<feature type="compositionally biased region" description="Basic and acidic residues" evidence="2">
    <location>
        <begin position="162"/>
        <end position="174"/>
    </location>
</feature>